<evidence type="ECO:0000313" key="3">
    <source>
        <dbReference type="Proteomes" id="UP000623129"/>
    </source>
</evidence>
<dbReference type="PANTHER" id="PTHR47382:SF3">
    <property type="entry name" value="ADENINE NUCLEOTIDE ALPHA HYDROLASES-LIKE SUPERFAMILY PROTEIN"/>
    <property type="match status" value="1"/>
</dbReference>
<dbReference type="EMBL" id="SWLB01000027">
    <property type="protein sequence ID" value="KAF3321198.1"/>
    <property type="molecule type" value="Genomic_DNA"/>
</dbReference>
<dbReference type="AlphaFoldDB" id="A0A833QD99"/>
<feature type="region of interest" description="Disordered" evidence="1">
    <location>
        <begin position="155"/>
        <end position="183"/>
    </location>
</feature>
<name>A0A833QD99_9POAL</name>
<feature type="region of interest" description="Disordered" evidence="1">
    <location>
        <begin position="322"/>
        <end position="344"/>
    </location>
</feature>
<dbReference type="OrthoDB" id="631781at2759"/>
<evidence type="ECO:0000313" key="2">
    <source>
        <dbReference type="EMBL" id="KAF3321198.1"/>
    </source>
</evidence>
<evidence type="ECO:0000256" key="1">
    <source>
        <dbReference type="SAM" id="MobiDB-lite"/>
    </source>
</evidence>
<keyword evidence="3" id="KW-1185">Reference proteome</keyword>
<protein>
    <submittedName>
        <fullName evidence="2">U-box domain-containing protein 33</fullName>
    </submittedName>
</protein>
<reference evidence="2" key="1">
    <citation type="submission" date="2020-01" db="EMBL/GenBank/DDBJ databases">
        <title>Genome sequence of Kobresia littledalei, the first chromosome-level genome in the family Cyperaceae.</title>
        <authorList>
            <person name="Qu G."/>
        </authorList>
    </citation>
    <scope>NUCLEOTIDE SEQUENCE</scope>
    <source>
        <strain evidence="2">C.B.Clarke</strain>
        <tissue evidence="2">Leaf</tissue>
    </source>
</reference>
<organism evidence="2 3">
    <name type="scientific">Carex littledalei</name>
    <dbReference type="NCBI Taxonomy" id="544730"/>
    <lineage>
        <taxon>Eukaryota</taxon>
        <taxon>Viridiplantae</taxon>
        <taxon>Streptophyta</taxon>
        <taxon>Embryophyta</taxon>
        <taxon>Tracheophyta</taxon>
        <taxon>Spermatophyta</taxon>
        <taxon>Magnoliopsida</taxon>
        <taxon>Liliopsida</taxon>
        <taxon>Poales</taxon>
        <taxon>Cyperaceae</taxon>
        <taxon>Cyperoideae</taxon>
        <taxon>Cariceae</taxon>
        <taxon>Carex</taxon>
        <taxon>Carex subgen. Euthyceras</taxon>
    </lineage>
</organism>
<proteinExistence type="predicted"/>
<accession>A0A833QD99</accession>
<comment type="caution">
    <text evidence="2">The sequence shown here is derived from an EMBL/GenBank/DDBJ whole genome shotgun (WGS) entry which is preliminary data.</text>
</comment>
<dbReference type="Proteomes" id="UP000623129">
    <property type="component" value="Unassembled WGS sequence"/>
</dbReference>
<sequence>MSEESGDMEGSFWLDPVNAEWGPPAENTVLVVLPENFDEGKLTLNWAFNYFAGNDSVWFAVAHVYKPTKMITLMRMEIDANHLEEEFVAAYRKLERERLNGVLNEYLSQCQHILKSKCMKLLVEAVDTFEGLLNIIRTLNISKVVVSTVKERISCNGGEASSSSNAGRKSDDEEEEMDQDADPLENIREKAFEVLSRHQNAEKEMYWGWQKAMLLTEKWSRELLLKDVQWRRDIEKFLEKEKMEKDQLKQEIEQLKLEKRQLMSQSKNHNSFDDVNNQRKEMERRILEAEISVKDIQYICAAARDRNESLEAEKVRLQQELSNATSAATELQRAPSSMKCKDKC</sequence>
<gene>
    <name evidence="2" type="ORF">FCM35_KLT14451</name>
</gene>
<dbReference type="PANTHER" id="PTHR47382">
    <property type="entry name" value="U-BOX DOMAIN-CONTAINING PROTEIN 52-LIKE"/>
    <property type="match status" value="1"/>
</dbReference>
<feature type="compositionally biased region" description="Acidic residues" evidence="1">
    <location>
        <begin position="172"/>
        <end position="183"/>
    </location>
</feature>